<reference evidence="2" key="1">
    <citation type="journal article" date="2023" name="Nat. Plants">
        <title>Single-cell RNA sequencing provides a high-resolution roadmap for understanding the multicellular compartmentation of specialized metabolism.</title>
        <authorList>
            <person name="Sun S."/>
            <person name="Shen X."/>
            <person name="Li Y."/>
            <person name="Li Y."/>
            <person name="Wang S."/>
            <person name="Li R."/>
            <person name="Zhang H."/>
            <person name="Shen G."/>
            <person name="Guo B."/>
            <person name="Wei J."/>
            <person name="Xu J."/>
            <person name="St-Pierre B."/>
            <person name="Chen S."/>
            <person name="Sun C."/>
        </authorList>
    </citation>
    <scope>NUCLEOTIDE SEQUENCE [LARGE SCALE GENOMIC DNA]</scope>
</reference>
<accession>A0ACC0ACD7</accession>
<name>A0ACC0ACD7_CATRO</name>
<comment type="caution">
    <text evidence="1">The sequence shown here is derived from an EMBL/GenBank/DDBJ whole genome shotgun (WGS) entry which is preliminary data.</text>
</comment>
<evidence type="ECO:0000313" key="2">
    <source>
        <dbReference type="Proteomes" id="UP001060085"/>
    </source>
</evidence>
<protein>
    <submittedName>
        <fullName evidence="1">Uncharacterized protein</fullName>
    </submittedName>
</protein>
<keyword evidence="2" id="KW-1185">Reference proteome</keyword>
<organism evidence="1 2">
    <name type="scientific">Catharanthus roseus</name>
    <name type="common">Madagascar periwinkle</name>
    <name type="synonym">Vinca rosea</name>
    <dbReference type="NCBI Taxonomy" id="4058"/>
    <lineage>
        <taxon>Eukaryota</taxon>
        <taxon>Viridiplantae</taxon>
        <taxon>Streptophyta</taxon>
        <taxon>Embryophyta</taxon>
        <taxon>Tracheophyta</taxon>
        <taxon>Spermatophyta</taxon>
        <taxon>Magnoliopsida</taxon>
        <taxon>eudicotyledons</taxon>
        <taxon>Gunneridae</taxon>
        <taxon>Pentapetalae</taxon>
        <taxon>asterids</taxon>
        <taxon>lamiids</taxon>
        <taxon>Gentianales</taxon>
        <taxon>Apocynaceae</taxon>
        <taxon>Rauvolfioideae</taxon>
        <taxon>Vinceae</taxon>
        <taxon>Catharanthinae</taxon>
        <taxon>Catharanthus</taxon>
    </lineage>
</organism>
<dbReference type="Proteomes" id="UP001060085">
    <property type="component" value="Linkage Group LG06"/>
</dbReference>
<sequence>MVSFLNKIVNLMKLSMLIILFFPSLHSSPPAEAIRSSSKQISGHNGHFCYKKSQQFKNRANCLSNFDPSHVIHIAMTLDHQFFRGTVAAIHSILQHSSCPENIFFHFVFSDSGNLQLIIRDIFPSLKFKSYYFNPEIVRDRISPTVREALEQPLNYARNYLADLLGHFVERVIYIDSDVILVDDILKLWTTSLSSRTLASPEYCHVNFTKYFTSKFWSNKTFSKVFNGRKPCYFNTGVMVIDLDKWRKFGYTRKIERWMEIQREHRIYELGSLPPFLLVFAGKIAAIEHRWNQHGLGGDNLTGNCREMHQGPVSLMHWSGKGKPWLRLDSNQPCSLDIIWSQYDLCRTSP</sequence>
<proteinExistence type="predicted"/>
<dbReference type="EMBL" id="CM044706">
    <property type="protein sequence ID" value="KAI5658617.1"/>
    <property type="molecule type" value="Genomic_DNA"/>
</dbReference>
<gene>
    <name evidence="1" type="ORF">M9H77_27410</name>
</gene>
<evidence type="ECO:0000313" key="1">
    <source>
        <dbReference type="EMBL" id="KAI5658617.1"/>
    </source>
</evidence>